<proteinExistence type="predicted"/>
<keyword evidence="6" id="KW-1185">Reference proteome</keyword>
<dbReference type="GeneID" id="92356333"/>
<dbReference type="SMART" id="SM00184">
    <property type="entry name" value="RING"/>
    <property type="match status" value="1"/>
</dbReference>
<gene>
    <name evidence="5" type="ORF">LSCM4_00313</name>
</gene>
<dbReference type="PANTHER" id="PTHR46359">
    <property type="entry name" value="GEO07743P1"/>
    <property type="match status" value="1"/>
</dbReference>
<evidence type="ECO:0000259" key="4">
    <source>
        <dbReference type="PROSITE" id="PS50089"/>
    </source>
</evidence>
<feature type="compositionally biased region" description="Basic and acidic residues" evidence="2">
    <location>
        <begin position="468"/>
        <end position="478"/>
    </location>
</feature>
<feature type="transmembrane region" description="Helical" evidence="3">
    <location>
        <begin position="37"/>
        <end position="55"/>
    </location>
</feature>
<feature type="domain" description="RING-type" evidence="4">
    <location>
        <begin position="304"/>
        <end position="345"/>
    </location>
</feature>
<dbReference type="GO" id="GO:0008270">
    <property type="term" value="F:zinc ion binding"/>
    <property type="evidence" value="ECO:0007669"/>
    <property type="project" value="UniProtKB-KW"/>
</dbReference>
<reference evidence="6" key="1">
    <citation type="journal article" date="2021" name="Microbiol. Resour. Announc.">
        <title>LGAAP: Leishmaniinae Genome Assembly and Annotation Pipeline.</title>
        <authorList>
            <person name="Almutairi H."/>
            <person name="Urbaniak M.D."/>
            <person name="Bates M.D."/>
            <person name="Jariyapan N."/>
            <person name="Kwakye-Nuako G."/>
            <person name="Thomaz-Soccol V."/>
            <person name="Al-Salem W.S."/>
            <person name="Dillon R.J."/>
            <person name="Bates P.A."/>
            <person name="Gatherer D."/>
        </authorList>
    </citation>
    <scope>NUCLEOTIDE SEQUENCE [LARGE SCALE GENOMIC DNA]</scope>
</reference>
<accession>A0A836K6G6</accession>
<evidence type="ECO:0000313" key="6">
    <source>
        <dbReference type="Proteomes" id="UP000674143"/>
    </source>
</evidence>
<dbReference type="EMBL" id="JAFHLR010000036">
    <property type="protein sequence ID" value="KAG5464869.1"/>
    <property type="molecule type" value="Genomic_DNA"/>
</dbReference>
<dbReference type="Proteomes" id="UP000674143">
    <property type="component" value="Unassembled WGS sequence"/>
</dbReference>
<protein>
    <recommendedName>
        <fullName evidence="4">RING-type domain-containing protein</fullName>
    </recommendedName>
</protein>
<dbReference type="InterPro" id="IPR052804">
    <property type="entry name" value="UEC_component"/>
</dbReference>
<feature type="region of interest" description="Disordered" evidence="2">
    <location>
        <begin position="456"/>
        <end position="550"/>
    </location>
</feature>
<feature type="transmembrane region" description="Helical" evidence="3">
    <location>
        <begin position="179"/>
        <end position="202"/>
    </location>
</feature>
<dbReference type="Pfam" id="PF13639">
    <property type="entry name" value="zf-RING_2"/>
    <property type="match status" value="1"/>
</dbReference>
<evidence type="ECO:0000313" key="5">
    <source>
        <dbReference type="EMBL" id="KAG5464869.1"/>
    </source>
</evidence>
<dbReference type="AlphaFoldDB" id="A0A836K6G6"/>
<feature type="transmembrane region" description="Helical" evidence="3">
    <location>
        <begin position="239"/>
        <end position="257"/>
    </location>
</feature>
<comment type="caution">
    <text evidence="5">The sequence shown here is derived from an EMBL/GenBank/DDBJ whole genome shotgun (WGS) entry which is preliminary data.</text>
</comment>
<dbReference type="PROSITE" id="PS50089">
    <property type="entry name" value="ZF_RING_2"/>
    <property type="match status" value="1"/>
</dbReference>
<evidence type="ECO:0000256" key="2">
    <source>
        <dbReference type="SAM" id="MobiDB-lite"/>
    </source>
</evidence>
<reference evidence="6" key="2">
    <citation type="journal article" date="2021" name="Sci. Data">
        <title>Chromosome-scale genome sequencing, assembly and annotation of six genomes from subfamily Leishmaniinae.</title>
        <authorList>
            <person name="Almutairi H."/>
            <person name="Urbaniak M.D."/>
            <person name="Bates M.D."/>
            <person name="Jariyapan N."/>
            <person name="Kwakye-Nuako G."/>
            <person name="Thomaz Soccol V."/>
            <person name="Al-Salem W.S."/>
            <person name="Dillon R.J."/>
            <person name="Bates P.A."/>
            <person name="Gatherer D."/>
        </authorList>
    </citation>
    <scope>NUCLEOTIDE SEQUENCE [LARGE SCALE GENOMIC DNA]</scope>
</reference>
<keyword evidence="3" id="KW-0812">Transmembrane</keyword>
<sequence>MYATVPILTLGPYSLALVAGLLLYWNTSLIISRALTAFIVAMIAMKLDLAFHLLFSCCHRCISLLCRFRPFSNPSDALDLLHTQSQFYSIADMVSLALLVGNALQFWPAALVTRIGLSALATRTEMGMRWWQSQSTAEHALVALGSLLCCTGCALQWAYYTLLPSEERTQGGASSLLMWYTSIVYIVEVGLRSACALVTAVMRMWGYGVLKSLACRVDHIAVQALEDSGLNPFSEMHELYMQYLYAVACAATAWYYTSSSTPIWMQCFMLLRIYLITLASGKLRHYRQVLDRFPSVAADPTKTCGICLDDFVDGESVKCLPCGHTFHGACVRSWLIRAAVCPTCRQPAAQLSHQHSAAAHPERASRQPRVSLDMRVPATGGGFTGSIQPLAPQLSVPAPLVGAPGRNANLSDRGALLRSPSIPVELRRLPHYEELQRIDAKRRSLAFHRQQQRLLEGVRKASSSQVRSEAETVSHARGESTGVDALLFTETPLLPAESTSPPPCHGTSTGRRKRQRPPQESAPASVRSGGNAASLGVAETEVLPSRRRRN</sequence>
<dbReference type="Gene3D" id="3.30.40.10">
    <property type="entry name" value="Zinc/RING finger domain, C3HC4 (zinc finger)"/>
    <property type="match status" value="1"/>
</dbReference>
<feature type="transmembrane region" description="Helical" evidence="3">
    <location>
        <begin position="6"/>
        <end position="25"/>
    </location>
</feature>
<dbReference type="RefSeq" id="XP_067058500.1">
    <property type="nucleotide sequence ID" value="XM_067202399.1"/>
</dbReference>
<dbReference type="InterPro" id="IPR013083">
    <property type="entry name" value="Znf_RING/FYVE/PHD"/>
</dbReference>
<dbReference type="KEGG" id="loi:92356333"/>
<keyword evidence="3" id="KW-1133">Transmembrane helix</keyword>
<evidence type="ECO:0000256" key="3">
    <source>
        <dbReference type="SAM" id="Phobius"/>
    </source>
</evidence>
<feature type="transmembrane region" description="Helical" evidence="3">
    <location>
        <begin position="96"/>
        <end position="120"/>
    </location>
</feature>
<evidence type="ECO:0000256" key="1">
    <source>
        <dbReference type="PROSITE-ProRule" id="PRU00175"/>
    </source>
</evidence>
<keyword evidence="1" id="KW-0479">Metal-binding</keyword>
<organism evidence="5 6">
    <name type="scientific">Leishmania orientalis</name>
    <dbReference type="NCBI Taxonomy" id="2249476"/>
    <lineage>
        <taxon>Eukaryota</taxon>
        <taxon>Discoba</taxon>
        <taxon>Euglenozoa</taxon>
        <taxon>Kinetoplastea</taxon>
        <taxon>Metakinetoplastina</taxon>
        <taxon>Trypanosomatida</taxon>
        <taxon>Trypanosomatidae</taxon>
        <taxon>Leishmaniinae</taxon>
        <taxon>Leishmania</taxon>
    </lineage>
</organism>
<keyword evidence="3" id="KW-0472">Membrane</keyword>
<name>A0A836K6G6_9TRYP</name>
<feature type="transmembrane region" description="Helical" evidence="3">
    <location>
        <begin position="140"/>
        <end position="159"/>
    </location>
</feature>
<keyword evidence="1" id="KW-0862">Zinc</keyword>
<keyword evidence="1" id="KW-0863">Zinc-finger</keyword>
<dbReference type="InterPro" id="IPR001841">
    <property type="entry name" value="Znf_RING"/>
</dbReference>
<dbReference type="SUPFAM" id="SSF57850">
    <property type="entry name" value="RING/U-box"/>
    <property type="match status" value="1"/>
</dbReference>
<dbReference type="PANTHER" id="PTHR46359:SF2">
    <property type="entry name" value="GEO07743P1"/>
    <property type="match status" value="1"/>
</dbReference>